<protein>
    <submittedName>
        <fullName evidence="2">Predicted protein</fullName>
    </submittedName>
</protein>
<proteinExistence type="predicted"/>
<feature type="region of interest" description="Disordered" evidence="1">
    <location>
        <begin position="1"/>
        <end position="85"/>
    </location>
</feature>
<accession>F0U5H9</accession>
<organism evidence="3">
    <name type="scientific">Ajellomyces capsulatus (strain H88)</name>
    <name type="common">Darling's disease fungus</name>
    <name type="synonym">Histoplasma capsulatum</name>
    <dbReference type="NCBI Taxonomy" id="544711"/>
    <lineage>
        <taxon>Eukaryota</taxon>
        <taxon>Fungi</taxon>
        <taxon>Dikarya</taxon>
        <taxon>Ascomycota</taxon>
        <taxon>Pezizomycotina</taxon>
        <taxon>Eurotiomycetes</taxon>
        <taxon>Eurotiomycetidae</taxon>
        <taxon>Onygenales</taxon>
        <taxon>Ajellomycetaceae</taxon>
        <taxon>Histoplasma</taxon>
    </lineage>
</organism>
<sequence length="100" mass="11205">MHNTGGNDNTSSARCRRRIQKAPDSTMIPRLKNNPSTQGPKKYRKSMDAAQGALESWRARQGRVRNKHPSPSHDNGTVWLVGPSRAKMEMEMGDGDEDEE</sequence>
<gene>
    <name evidence="2" type="ORF">HCEG_00689</name>
</gene>
<dbReference type="OrthoDB" id="10448298at2759"/>
<feature type="compositionally biased region" description="Basic residues" evidence="1">
    <location>
        <begin position="60"/>
        <end position="70"/>
    </location>
</feature>
<feature type="compositionally biased region" description="Polar residues" evidence="1">
    <location>
        <begin position="1"/>
        <end position="13"/>
    </location>
</feature>
<dbReference type="HOGENOM" id="CLU_2305199_0_0_1"/>
<dbReference type="EMBL" id="DS990636">
    <property type="protein sequence ID" value="EGC41327.1"/>
    <property type="molecule type" value="Genomic_DNA"/>
</dbReference>
<evidence type="ECO:0000313" key="3">
    <source>
        <dbReference type="Proteomes" id="UP000008142"/>
    </source>
</evidence>
<dbReference type="AlphaFoldDB" id="F0U5H9"/>
<dbReference type="Proteomes" id="UP000008142">
    <property type="component" value="Unassembled WGS sequence"/>
</dbReference>
<evidence type="ECO:0000313" key="2">
    <source>
        <dbReference type="EMBL" id="EGC41327.1"/>
    </source>
</evidence>
<reference evidence="3" key="1">
    <citation type="submission" date="2008-07" db="EMBL/GenBank/DDBJ databases">
        <title>Annotation of Ajellomyces capsulatus strain H88.</title>
        <authorList>
            <person name="Champion M."/>
            <person name="Cuomo C."/>
            <person name="Ma L.-J."/>
            <person name="Henn M.R."/>
            <person name="Sil A."/>
            <person name="Goldman B."/>
            <person name="Young S.K."/>
            <person name="Kodira C.D."/>
            <person name="Zeng Q."/>
            <person name="Koehrsen M."/>
            <person name="Alvarado L."/>
            <person name="Berlin A."/>
            <person name="Borenstein D."/>
            <person name="Chen Z."/>
            <person name="Engels R."/>
            <person name="Freedman E."/>
            <person name="Gellesch M."/>
            <person name="Goldberg J."/>
            <person name="Griggs A."/>
            <person name="Gujja S."/>
            <person name="Heiman D."/>
            <person name="Hepburn T."/>
            <person name="Howarth C."/>
            <person name="Jen D."/>
            <person name="Larson L."/>
            <person name="Lewis B."/>
            <person name="Mehta T."/>
            <person name="Park D."/>
            <person name="Pearson M."/>
            <person name="Roberts A."/>
            <person name="Saif S."/>
            <person name="Shea T."/>
            <person name="Shenoy N."/>
            <person name="Sisk P."/>
            <person name="Stolte C."/>
            <person name="Sykes S."/>
            <person name="Walk T."/>
            <person name="White J."/>
            <person name="Yandava C."/>
            <person name="Klein B."/>
            <person name="McEwen J.G."/>
            <person name="Puccia R."/>
            <person name="Goldman G.H."/>
            <person name="Felipe M.S."/>
            <person name="Nino-Vega G."/>
            <person name="San-Blas G."/>
            <person name="Taylor J."/>
            <person name="Mendoza L."/>
            <person name="Galagan J."/>
            <person name="Nusbaum C."/>
            <person name="Birren B."/>
        </authorList>
    </citation>
    <scope>NUCLEOTIDE SEQUENCE [LARGE SCALE GENOMIC DNA]</scope>
    <source>
        <strain evidence="3">H88</strain>
    </source>
</reference>
<evidence type="ECO:0000256" key="1">
    <source>
        <dbReference type="SAM" id="MobiDB-lite"/>
    </source>
</evidence>
<name>F0U5H9_AJEC8</name>